<dbReference type="InterPro" id="IPR016181">
    <property type="entry name" value="Acyl_CoA_acyltransferase"/>
</dbReference>
<dbReference type="PANTHER" id="PTHR20916:SF26">
    <property type="entry name" value="CYSTEINE-RICH PROTEIN 2-BINDING PROTEIN"/>
    <property type="match status" value="1"/>
</dbReference>
<dbReference type="OrthoDB" id="4080456at2759"/>
<proteinExistence type="predicted"/>
<organism evidence="3">
    <name type="scientific">Capitella teleta</name>
    <name type="common">Polychaete worm</name>
    <dbReference type="NCBI Taxonomy" id="283909"/>
    <lineage>
        <taxon>Eukaryota</taxon>
        <taxon>Metazoa</taxon>
        <taxon>Spiralia</taxon>
        <taxon>Lophotrochozoa</taxon>
        <taxon>Annelida</taxon>
        <taxon>Polychaeta</taxon>
        <taxon>Sedentaria</taxon>
        <taxon>Scolecida</taxon>
        <taxon>Capitellidae</taxon>
        <taxon>Capitella</taxon>
    </lineage>
</organism>
<reference evidence="5" key="1">
    <citation type="submission" date="2012-12" db="EMBL/GenBank/DDBJ databases">
        <authorList>
            <person name="Hellsten U."/>
            <person name="Grimwood J."/>
            <person name="Chapman J.A."/>
            <person name="Shapiro H."/>
            <person name="Aerts A."/>
            <person name="Otillar R.P."/>
            <person name="Terry A.Y."/>
            <person name="Boore J.L."/>
            <person name="Simakov O."/>
            <person name="Marletaz F."/>
            <person name="Cho S.-J."/>
            <person name="Edsinger-Gonzales E."/>
            <person name="Havlak P."/>
            <person name="Kuo D.-H."/>
            <person name="Larsson T."/>
            <person name="Lv J."/>
            <person name="Arendt D."/>
            <person name="Savage R."/>
            <person name="Osoegawa K."/>
            <person name="de Jong P."/>
            <person name="Lindberg D.R."/>
            <person name="Seaver E.C."/>
            <person name="Weisblat D.A."/>
            <person name="Putnam N.H."/>
            <person name="Grigoriev I.V."/>
            <person name="Rokhsar D.S."/>
        </authorList>
    </citation>
    <scope>NUCLEOTIDE SEQUENCE</scope>
    <source>
        <strain evidence="5">I ESC-2004</strain>
    </source>
</reference>
<feature type="region of interest" description="Disordered" evidence="1">
    <location>
        <begin position="407"/>
        <end position="456"/>
    </location>
</feature>
<dbReference type="EnsemblMetazoa" id="CapteT225867">
    <property type="protein sequence ID" value="CapteP225867"/>
    <property type="gene ID" value="CapteG225867"/>
</dbReference>
<dbReference type="Gene3D" id="3.40.630.30">
    <property type="match status" value="1"/>
</dbReference>
<dbReference type="Pfam" id="PF00583">
    <property type="entry name" value="Acetyltransf_1"/>
    <property type="match status" value="1"/>
</dbReference>
<dbReference type="OMA" id="PRRNWPW"/>
<name>R7TLT7_CAPTE</name>
<feature type="domain" description="N-acetyltransferase" evidence="2">
    <location>
        <begin position="578"/>
        <end position="722"/>
    </location>
</feature>
<accession>R7TLT7</accession>
<gene>
    <name evidence="3" type="ORF">CAPTEDRAFT_225867</name>
</gene>
<reference evidence="3 5" key="2">
    <citation type="journal article" date="2013" name="Nature">
        <title>Insights into bilaterian evolution from three spiralian genomes.</title>
        <authorList>
            <person name="Simakov O."/>
            <person name="Marletaz F."/>
            <person name="Cho S.J."/>
            <person name="Edsinger-Gonzales E."/>
            <person name="Havlak P."/>
            <person name="Hellsten U."/>
            <person name="Kuo D.H."/>
            <person name="Larsson T."/>
            <person name="Lv J."/>
            <person name="Arendt D."/>
            <person name="Savage R."/>
            <person name="Osoegawa K."/>
            <person name="de Jong P."/>
            <person name="Grimwood J."/>
            <person name="Chapman J.A."/>
            <person name="Shapiro H."/>
            <person name="Aerts A."/>
            <person name="Otillar R.P."/>
            <person name="Terry A.Y."/>
            <person name="Boore J.L."/>
            <person name="Grigoriev I.V."/>
            <person name="Lindberg D.R."/>
            <person name="Seaver E.C."/>
            <person name="Weisblat D.A."/>
            <person name="Putnam N.H."/>
            <person name="Rokhsar D.S."/>
        </authorList>
    </citation>
    <scope>NUCLEOTIDE SEQUENCE</scope>
    <source>
        <strain evidence="3 5">I ESC-2004</strain>
    </source>
</reference>
<dbReference type="GO" id="GO:0004402">
    <property type="term" value="F:histone acetyltransferase activity"/>
    <property type="evidence" value="ECO:0007669"/>
    <property type="project" value="TreeGrafter"/>
</dbReference>
<feature type="region of interest" description="Disordered" evidence="1">
    <location>
        <begin position="372"/>
        <end position="393"/>
    </location>
</feature>
<feature type="region of interest" description="Disordered" evidence="1">
    <location>
        <begin position="204"/>
        <end position="236"/>
    </location>
</feature>
<sequence>MPERPADPVHADALKDACRVLLRHCTGDDPIPNVPTVQKNCSHWLPVVMLALYNLQLSGTGKRGYYRWKEHICSFIDKNWQLFFGPSRKKTQTWYGTVAGTLSAGCPIYFSSGTTELGESVSASKCGKKVRPDPSKECFSNLRVEGLRTRGKKTSIEAAIELRAKRDALQEVKELRKEREDPSDIMYDSMNPFAQNHDAASMHLASPTSVLSMQSSASSVATEAPPSEDSQHSSVLPSMLCPKEEDEASHMDCSQSTCSSVVHMAADITDQSSQMSVSSCRSRSSDQWLTERDLMAGEKVPEMLLMAEDEDDYEIDPCALSPFSSGVPSSNGEAHGSDMIDRLLSSYSGKGSPMMFSDMDDGQNRLMITKEDDNARMSFDQSDATEEEYPSTARANFLPLSSCIKEEPRSTSVKSEPIDQTPDALSDDEEEEEVQEAAPPQEHRKRKMATSTETPKKKIVPMSVHSESQLLRKLCELEKYMDSDPAARRLKRKLMIRKVKRDRGLAVSEHHFNLLGSQVSSQHARTKCILDKYQGLRGTSSSFLCKLIGSTSEELHPIKSPYTSRSDSSWVPPHSHPIDYCYVRPQHIPSVNSLCQHFFWPDIDLSECLQYPDFSCVVLFKRLVIGFAFMIPDVKFNEAYISFIFTHPEWRRAGIASFMLYHLIQTCMGKDITLHVAASNPAMLLYQKFGFKPEEFCLNFYDKYLAEDSTDCRHAFLLRLQR</sequence>
<dbReference type="HOGENOM" id="CLU_022855_0_0_1"/>
<dbReference type="SUPFAM" id="SSF55729">
    <property type="entry name" value="Acyl-CoA N-acyltransferases (Nat)"/>
    <property type="match status" value="1"/>
</dbReference>
<protein>
    <recommendedName>
        <fullName evidence="2">N-acetyltransferase domain-containing protein</fullName>
    </recommendedName>
</protein>
<evidence type="ECO:0000256" key="1">
    <source>
        <dbReference type="SAM" id="MobiDB-lite"/>
    </source>
</evidence>
<dbReference type="EMBL" id="KB309374">
    <property type="protein sequence ID" value="ELT94629.1"/>
    <property type="molecule type" value="Genomic_DNA"/>
</dbReference>
<reference evidence="4" key="3">
    <citation type="submission" date="2015-06" db="UniProtKB">
        <authorList>
            <consortium name="EnsemblMetazoa"/>
        </authorList>
    </citation>
    <scope>IDENTIFICATION</scope>
</reference>
<evidence type="ECO:0000313" key="5">
    <source>
        <dbReference type="Proteomes" id="UP000014760"/>
    </source>
</evidence>
<dbReference type="EMBL" id="AMQN01002504">
    <property type="status" value="NOT_ANNOTATED_CDS"/>
    <property type="molecule type" value="Genomic_DNA"/>
</dbReference>
<dbReference type="AlphaFoldDB" id="R7TLT7"/>
<dbReference type="FunCoup" id="R7TLT7">
    <property type="interactions" value="422"/>
</dbReference>
<evidence type="ECO:0000259" key="2">
    <source>
        <dbReference type="PROSITE" id="PS51186"/>
    </source>
</evidence>
<dbReference type="InterPro" id="IPR000182">
    <property type="entry name" value="GNAT_dom"/>
</dbReference>
<dbReference type="Gene3D" id="3.90.980.20">
    <property type="match status" value="1"/>
</dbReference>
<feature type="compositionally biased region" description="Low complexity" evidence="1">
    <location>
        <begin position="209"/>
        <end position="221"/>
    </location>
</feature>
<dbReference type="FunFam" id="3.40.630.30:FF:000013">
    <property type="entry name" value="cysteine-rich protein 2-binding protein-like"/>
    <property type="match status" value="1"/>
</dbReference>
<dbReference type="PROSITE" id="PS51186">
    <property type="entry name" value="GNAT"/>
    <property type="match status" value="1"/>
</dbReference>
<evidence type="ECO:0000313" key="4">
    <source>
        <dbReference type="EnsemblMetazoa" id="CapteP225867"/>
    </source>
</evidence>
<evidence type="ECO:0000313" key="3">
    <source>
        <dbReference type="EMBL" id="ELT94629.1"/>
    </source>
</evidence>
<dbReference type="Proteomes" id="UP000014760">
    <property type="component" value="Unassembled WGS sequence"/>
</dbReference>
<feature type="compositionally biased region" description="Acidic residues" evidence="1">
    <location>
        <begin position="425"/>
        <end position="435"/>
    </location>
</feature>
<dbReference type="STRING" id="283909.R7TLT7"/>
<dbReference type="CDD" id="cd04301">
    <property type="entry name" value="NAT_SF"/>
    <property type="match status" value="1"/>
</dbReference>
<dbReference type="PANTHER" id="PTHR20916">
    <property type="entry name" value="CYSTEINE AND GLYCINE-RICH PROTEIN 2 BINDING PROTEIN"/>
    <property type="match status" value="1"/>
</dbReference>
<keyword evidence="5" id="KW-1185">Reference proteome</keyword>